<name>A0ABR7KU97_9SPHI</name>
<protein>
    <submittedName>
        <fullName evidence="1">Uncharacterized protein</fullName>
    </submittedName>
</protein>
<comment type="caution">
    <text evidence="1">The sequence shown here is derived from an EMBL/GenBank/DDBJ whole genome shotgun (WGS) entry which is preliminary data.</text>
</comment>
<accession>A0ABR7KU97</accession>
<organism evidence="1 2">
    <name type="scientific">Pedobacter fastidiosus</name>
    <dbReference type="NCBI Taxonomy" id="2765361"/>
    <lineage>
        <taxon>Bacteria</taxon>
        <taxon>Pseudomonadati</taxon>
        <taxon>Bacteroidota</taxon>
        <taxon>Sphingobacteriia</taxon>
        <taxon>Sphingobacteriales</taxon>
        <taxon>Sphingobacteriaceae</taxon>
        <taxon>Pedobacter</taxon>
    </lineage>
</organism>
<gene>
    <name evidence="1" type="ORF">H7U22_14505</name>
</gene>
<dbReference type="Proteomes" id="UP000652755">
    <property type="component" value="Unassembled WGS sequence"/>
</dbReference>
<evidence type="ECO:0000313" key="1">
    <source>
        <dbReference type="EMBL" id="MBC6111632.1"/>
    </source>
</evidence>
<proteinExistence type="predicted"/>
<evidence type="ECO:0000313" key="2">
    <source>
        <dbReference type="Proteomes" id="UP000652755"/>
    </source>
</evidence>
<sequence length="219" mass="24834">MKKLLIGLLFVATFAKAQKEIKPFGDALNTPLREKQYVDVSGSPYLFDAWAKGKVTTKSGKLFNVDSLKYDLIDDQLIFKDEKGVLMHFEEPITKFEIENGLGGVSYFVNGLPASDGSNPSSYFEIINKGKVSLYKRSTKTIVEDKPYGSATVNKSFQPNNSYFVLQEETLKKINLNSKNAIALFESKKAEMTDYLKKNKVNFKNDEDLKNLFTYFNKL</sequence>
<reference evidence="1 2" key="1">
    <citation type="submission" date="2020-08" db="EMBL/GenBank/DDBJ databases">
        <authorList>
            <person name="Sun Q."/>
            <person name="Inoue M."/>
        </authorList>
    </citation>
    <scope>NUCLEOTIDE SEQUENCE [LARGE SCALE GENOMIC DNA]</scope>
    <source>
        <strain evidence="1 2">CCM 8938</strain>
    </source>
</reference>
<dbReference type="RefSeq" id="WP_187072079.1">
    <property type="nucleotide sequence ID" value="NZ_JACRYL010000012.1"/>
</dbReference>
<dbReference type="EMBL" id="JACRYL010000012">
    <property type="protein sequence ID" value="MBC6111632.1"/>
    <property type="molecule type" value="Genomic_DNA"/>
</dbReference>
<keyword evidence="2" id="KW-1185">Reference proteome</keyword>